<accession>A0A814S2K3</accession>
<gene>
    <name evidence="1" type="ORF">EDS130_LOCUS22134</name>
    <name evidence="2" type="ORF">XAT740_LOCUS29165</name>
</gene>
<evidence type="ECO:0000313" key="1">
    <source>
        <dbReference type="EMBL" id="CAF1141792.1"/>
    </source>
</evidence>
<evidence type="ECO:0000313" key="4">
    <source>
        <dbReference type="Proteomes" id="UP000663852"/>
    </source>
</evidence>
<comment type="caution">
    <text evidence="1">The sequence shown here is derived from an EMBL/GenBank/DDBJ whole genome shotgun (WGS) entry which is preliminary data.</text>
</comment>
<dbReference type="EMBL" id="CAJNOJ010000114">
    <property type="protein sequence ID" value="CAF1141792.1"/>
    <property type="molecule type" value="Genomic_DNA"/>
</dbReference>
<evidence type="ECO:0000313" key="3">
    <source>
        <dbReference type="Proteomes" id="UP000663828"/>
    </source>
</evidence>
<organism evidence="1 4">
    <name type="scientific">Adineta ricciae</name>
    <name type="common">Rotifer</name>
    <dbReference type="NCBI Taxonomy" id="249248"/>
    <lineage>
        <taxon>Eukaryota</taxon>
        <taxon>Metazoa</taxon>
        <taxon>Spiralia</taxon>
        <taxon>Gnathifera</taxon>
        <taxon>Rotifera</taxon>
        <taxon>Eurotatoria</taxon>
        <taxon>Bdelloidea</taxon>
        <taxon>Adinetida</taxon>
        <taxon>Adinetidae</taxon>
        <taxon>Adineta</taxon>
    </lineage>
</organism>
<protein>
    <submittedName>
        <fullName evidence="1">Uncharacterized protein</fullName>
    </submittedName>
</protein>
<proteinExistence type="predicted"/>
<reference evidence="1" key="1">
    <citation type="submission" date="2021-02" db="EMBL/GenBank/DDBJ databases">
        <authorList>
            <person name="Nowell W R."/>
        </authorList>
    </citation>
    <scope>NUCLEOTIDE SEQUENCE</scope>
</reference>
<dbReference type="OrthoDB" id="9992337at2759"/>
<dbReference type="Proteomes" id="UP000663852">
    <property type="component" value="Unassembled WGS sequence"/>
</dbReference>
<dbReference type="EMBL" id="CAJNOR010002528">
    <property type="protein sequence ID" value="CAF1306860.1"/>
    <property type="molecule type" value="Genomic_DNA"/>
</dbReference>
<dbReference type="Proteomes" id="UP000663828">
    <property type="component" value="Unassembled WGS sequence"/>
</dbReference>
<name>A0A814S2K3_ADIRI</name>
<keyword evidence="3" id="KW-1185">Reference proteome</keyword>
<evidence type="ECO:0000313" key="2">
    <source>
        <dbReference type="EMBL" id="CAF1306860.1"/>
    </source>
</evidence>
<sequence>MAESESPHNESSTTYHLDYLDEFLRLRCAPDLISMGIFPNAKEVTESFAIWSAIRRHILPNLSSTSSTTGRRNAIIVVGDGMTPRTAGLCAYLTKGLWQCFSIDPILQYDSYTDMAFLNRRSLTTIDHCNEWKATEGLRMARAKIQSVSILCRQAIVVMMHAHVTLDDAIAAIDASEGIVGIVTCPCCKWGPYQQEWLGKSPHQQYKDSNLLSTKNQMNVWYFPEGCRVNTPSITSNEIVLPEKNVWGLDLKQMESILSTRHGVKQRAIDMWPHIFHQGIKAFDMNDNHQVSADLDSWPWATSVWSPKELSSFIKTCSPTSTAWFQKPILVVGTIGAVRRCKHTIFYELNTCAVPSDQLEAILRSSDRVSSKSDINEERMNASPGKLKSADHMWTYVEYQQHLQAIASFDSTVERKTKKQNPSTTAESLDSDRLNVVLSLVSYQHKIQSENEDEQVKVFRQNPQPRQTLFPWAIYLRPGDILVAYCQLGRNSSQGPQICLVDGILLYDSILYMTGIDRRILR</sequence>
<dbReference type="AlphaFoldDB" id="A0A814S2K3"/>